<evidence type="ECO:0000256" key="4">
    <source>
        <dbReference type="ARBA" id="ARBA00022989"/>
    </source>
</evidence>
<name>A0A2A9P2L2_OPHUN</name>
<keyword evidence="9" id="KW-1185">Reference proteome</keyword>
<organism evidence="8 9">
    <name type="scientific">Ophiocordyceps unilateralis</name>
    <name type="common">Zombie-ant fungus</name>
    <name type="synonym">Torrubia unilateralis</name>
    <dbReference type="NCBI Taxonomy" id="268505"/>
    <lineage>
        <taxon>Eukaryota</taxon>
        <taxon>Fungi</taxon>
        <taxon>Dikarya</taxon>
        <taxon>Ascomycota</taxon>
        <taxon>Pezizomycotina</taxon>
        <taxon>Sordariomycetes</taxon>
        <taxon>Hypocreomycetidae</taxon>
        <taxon>Hypocreales</taxon>
        <taxon>Ophiocordycipitaceae</taxon>
        <taxon>Ophiocordyceps</taxon>
    </lineage>
</organism>
<feature type="domain" description="Amino acid transporter transmembrane" evidence="7">
    <location>
        <begin position="2"/>
        <end position="141"/>
    </location>
</feature>
<evidence type="ECO:0000313" key="9">
    <source>
        <dbReference type="Proteomes" id="UP000037136"/>
    </source>
</evidence>
<feature type="transmembrane region" description="Helical" evidence="6">
    <location>
        <begin position="60"/>
        <end position="79"/>
    </location>
</feature>
<feature type="transmembrane region" description="Helical" evidence="6">
    <location>
        <begin position="12"/>
        <end position="34"/>
    </location>
</feature>
<dbReference type="EMBL" id="LAZP02001163">
    <property type="protein sequence ID" value="PFH55140.1"/>
    <property type="molecule type" value="Genomic_DNA"/>
</dbReference>
<dbReference type="AlphaFoldDB" id="A0A2A9P2L2"/>
<protein>
    <recommendedName>
        <fullName evidence="7">Amino acid transporter transmembrane domain-containing protein</fullName>
    </recommendedName>
</protein>
<evidence type="ECO:0000259" key="7">
    <source>
        <dbReference type="Pfam" id="PF01490"/>
    </source>
</evidence>
<evidence type="ECO:0000256" key="3">
    <source>
        <dbReference type="ARBA" id="ARBA00022692"/>
    </source>
</evidence>
<evidence type="ECO:0000256" key="6">
    <source>
        <dbReference type="SAM" id="Phobius"/>
    </source>
</evidence>
<evidence type="ECO:0000256" key="2">
    <source>
        <dbReference type="ARBA" id="ARBA00008066"/>
    </source>
</evidence>
<evidence type="ECO:0000256" key="5">
    <source>
        <dbReference type="ARBA" id="ARBA00023136"/>
    </source>
</evidence>
<dbReference type="GO" id="GO:0005302">
    <property type="term" value="F:L-tyrosine transmembrane transporter activity"/>
    <property type="evidence" value="ECO:0007669"/>
    <property type="project" value="TreeGrafter"/>
</dbReference>
<gene>
    <name evidence="8" type="ORF">XA68_10619</name>
</gene>
<keyword evidence="4 6" id="KW-1133">Transmembrane helix</keyword>
<dbReference type="PANTHER" id="PTHR22950">
    <property type="entry name" value="AMINO ACID TRANSPORTER"/>
    <property type="match status" value="1"/>
</dbReference>
<feature type="transmembrane region" description="Helical" evidence="6">
    <location>
        <begin position="150"/>
        <end position="176"/>
    </location>
</feature>
<keyword evidence="5 6" id="KW-0472">Membrane</keyword>
<feature type="transmembrane region" description="Helical" evidence="6">
    <location>
        <begin position="124"/>
        <end position="144"/>
    </location>
</feature>
<comment type="caution">
    <text evidence="8">The sequence shown here is derived from an EMBL/GenBank/DDBJ whole genome shotgun (WGS) entry which is preliminary data.</text>
</comment>
<reference evidence="8 9" key="2">
    <citation type="journal article" date="2017" name="Sci. Rep.">
        <title>Ant-infecting Ophiocordyceps genomes reveal a high diversity of potential behavioral manipulation genes and a possible major role for enterotoxins.</title>
        <authorList>
            <person name="de Bekker C."/>
            <person name="Ohm R.A."/>
            <person name="Evans H.C."/>
            <person name="Brachmann A."/>
            <person name="Hughes D.P."/>
        </authorList>
    </citation>
    <scope>NUCLEOTIDE SEQUENCE [LARGE SCALE GENOMIC DNA]</scope>
    <source>
        <strain evidence="8 9">SC16a</strain>
    </source>
</reference>
<feature type="transmembrane region" description="Helical" evidence="6">
    <location>
        <begin position="301"/>
        <end position="325"/>
    </location>
</feature>
<evidence type="ECO:0000256" key="1">
    <source>
        <dbReference type="ARBA" id="ARBA00004141"/>
    </source>
</evidence>
<dbReference type="GO" id="GO:0005774">
    <property type="term" value="C:vacuolar membrane"/>
    <property type="evidence" value="ECO:0007669"/>
    <property type="project" value="TreeGrafter"/>
</dbReference>
<keyword evidence="3 6" id="KW-0812">Transmembrane</keyword>
<dbReference type="Proteomes" id="UP000037136">
    <property type="component" value="Unassembled WGS sequence"/>
</dbReference>
<dbReference type="Pfam" id="PF01490">
    <property type="entry name" value="Aa_trans"/>
    <property type="match status" value="2"/>
</dbReference>
<dbReference type="InterPro" id="IPR013057">
    <property type="entry name" value="AA_transpt_TM"/>
</dbReference>
<comment type="similarity">
    <text evidence="2">Belongs to the amino acid/polyamine transporter 2 family.</text>
</comment>
<accession>A0A2A9P2L2</accession>
<evidence type="ECO:0000313" key="8">
    <source>
        <dbReference type="EMBL" id="PFH55140.1"/>
    </source>
</evidence>
<proteinExistence type="inferred from homology"/>
<sequence>MFLPKAFLNGGILFSSLTLVVVSLINCLCFRLLLDCRQKHGGGYGELGAAIVGPRFRNTILASIALSQLGFVCAGLIFTAENFLAFLQAISREREGFDIGVPGLIALQLIPLIPLALIRNISKLGHVALLADIFILIGLCASSMQKPENFSALLYLVMFLITIIFTSVGALCYATFGEETKIQVISNFPQDSPVVNAVQLLYSLAVLGGEPVQLFPAVRIIETSLFGERATGKRSMAIKWKKNAIRSAVMALCIAISMVGATDLDKFVALIGSFACVPLVYIYPAYLHYRGVAIKSWAKGLDLVLMLLGIIAMVYTTIVTLVQWIDV</sequence>
<feature type="transmembrane region" description="Helical" evidence="6">
    <location>
        <begin position="267"/>
        <end position="289"/>
    </location>
</feature>
<comment type="subcellular location">
    <subcellularLocation>
        <location evidence="1">Membrane</location>
        <topology evidence="1">Multi-pass membrane protein</topology>
    </subcellularLocation>
</comment>
<reference evidence="8 9" key="1">
    <citation type="journal article" date="2015" name="BMC Genomics">
        <title>Gene expression during zombie ant biting behavior reflects the complexity underlying fungal parasitic behavioral manipulation.</title>
        <authorList>
            <person name="de Bekker C."/>
            <person name="Ohm R.A."/>
            <person name="Loreto R.G."/>
            <person name="Sebastian A."/>
            <person name="Albert I."/>
            <person name="Merrow M."/>
            <person name="Brachmann A."/>
            <person name="Hughes D.P."/>
        </authorList>
    </citation>
    <scope>NUCLEOTIDE SEQUENCE [LARGE SCALE GENOMIC DNA]</scope>
    <source>
        <strain evidence="8 9">SC16a</strain>
    </source>
</reference>
<feature type="domain" description="Amino acid transporter transmembrane" evidence="7">
    <location>
        <begin position="143"/>
        <end position="321"/>
    </location>
</feature>
<dbReference type="STRING" id="268505.A0A2A9P2L2"/>
<feature type="transmembrane region" description="Helical" evidence="6">
    <location>
        <begin position="99"/>
        <end position="117"/>
    </location>
</feature>
<dbReference type="OrthoDB" id="1684102at2759"/>
<feature type="transmembrane region" description="Helical" evidence="6">
    <location>
        <begin position="243"/>
        <end position="261"/>
    </location>
</feature>
<dbReference type="PANTHER" id="PTHR22950:SF332">
    <property type="entry name" value="AMINO ACID TRANSPORTER (EUROFUNG)"/>
    <property type="match status" value="1"/>
</dbReference>